<keyword evidence="5" id="KW-0464">Manganese</keyword>
<reference evidence="10" key="1">
    <citation type="submission" date="2016-10" db="EMBL/GenBank/DDBJ databases">
        <authorList>
            <person name="Benchimol M."/>
            <person name="Almeida L.G."/>
            <person name="Vasconcelos A.T."/>
            <person name="Perreira-Neves A."/>
            <person name="Rosa I.A."/>
            <person name="Tasca T."/>
            <person name="Bogo M.R."/>
            <person name="de Souza W."/>
        </authorList>
    </citation>
    <scope>NUCLEOTIDE SEQUENCE [LARGE SCALE GENOMIC DNA]</scope>
    <source>
        <strain evidence="10">K</strain>
    </source>
</reference>
<dbReference type="Proteomes" id="UP000179807">
    <property type="component" value="Unassembled WGS sequence"/>
</dbReference>
<dbReference type="InterPro" id="IPR006186">
    <property type="entry name" value="Ser/Thr-sp_prot-phosphatase"/>
</dbReference>
<dbReference type="PROSITE" id="PS00125">
    <property type="entry name" value="SER_THR_PHOSPHATASE"/>
    <property type="match status" value="1"/>
</dbReference>
<dbReference type="GO" id="GO:0005634">
    <property type="term" value="C:nucleus"/>
    <property type="evidence" value="ECO:0007669"/>
    <property type="project" value="TreeGrafter"/>
</dbReference>
<dbReference type="AlphaFoldDB" id="A0A1J4KZT9"/>
<dbReference type="InterPro" id="IPR029052">
    <property type="entry name" value="Metallo-depent_PP-like"/>
</dbReference>
<dbReference type="InterPro" id="IPR050341">
    <property type="entry name" value="PP1_catalytic_subunit"/>
</dbReference>
<evidence type="ECO:0000313" key="10">
    <source>
        <dbReference type="EMBL" id="OHT16763.1"/>
    </source>
</evidence>
<evidence type="ECO:0000313" key="11">
    <source>
        <dbReference type="Proteomes" id="UP000179807"/>
    </source>
</evidence>
<comment type="catalytic activity">
    <reaction evidence="6">
        <text>O-phospho-L-seryl-[protein] + H2O = L-seryl-[protein] + phosphate</text>
        <dbReference type="Rhea" id="RHEA:20629"/>
        <dbReference type="Rhea" id="RHEA-COMP:9863"/>
        <dbReference type="Rhea" id="RHEA-COMP:11604"/>
        <dbReference type="ChEBI" id="CHEBI:15377"/>
        <dbReference type="ChEBI" id="CHEBI:29999"/>
        <dbReference type="ChEBI" id="CHEBI:43474"/>
        <dbReference type="ChEBI" id="CHEBI:83421"/>
        <dbReference type="EC" id="3.1.3.16"/>
    </reaction>
</comment>
<evidence type="ECO:0000256" key="5">
    <source>
        <dbReference type="ARBA" id="ARBA00023211"/>
    </source>
</evidence>
<name>A0A1J4KZT9_9EUKA</name>
<comment type="cofactor">
    <cofactor evidence="1">
        <name>Mn(2+)</name>
        <dbReference type="ChEBI" id="CHEBI:29035"/>
    </cofactor>
</comment>
<dbReference type="EC" id="3.1.3.16" evidence="8"/>
<evidence type="ECO:0000256" key="4">
    <source>
        <dbReference type="ARBA" id="ARBA00022912"/>
    </source>
</evidence>
<dbReference type="SUPFAM" id="SSF56300">
    <property type="entry name" value="Metallo-dependent phosphatases"/>
    <property type="match status" value="1"/>
</dbReference>
<evidence type="ECO:0000256" key="8">
    <source>
        <dbReference type="RuleBase" id="RU004273"/>
    </source>
</evidence>
<feature type="domain" description="Serine/threonine specific protein phosphatases" evidence="9">
    <location>
        <begin position="119"/>
        <end position="124"/>
    </location>
</feature>
<dbReference type="GO" id="GO:0046872">
    <property type="term" value="F:metal ion binding"/>
    <property type="evidence" value="ECO:0007669"/>
    <property type="project" value="UniProtKB-KW"/>
</dbReference>
<evidence type="ECO:0000256" key="2">
    <source>
        <dbReference type="ARBA" id="ARBA00022723"/>
    </source>
</evidence>
<proteinExistence type="inferred from homology"/>
<protein>
    <recommendedName>
        <fullName evidence="8">Serine/threonine-protein phosphatase</fullName>
        <ecNumber evidence="8">3.1.3.16</ecNumber>
    </recommendedName>
</protein>
<sequence length="350" mass="40015">MMDSDLDQLIYNVLLTRIMQDQPISDLVSISDIDDLVSTAKLIFNSEPMMLRLDFPIQVVGDIHGNIDDLLRIFERCGYPPKTTYLFLGDYVDRGPASVEVILLLLALKCKYPSHINMLRGNHETAPISRAYGFANECENKYNSKVFTKFTTVFSVLPIAAVLEDLIFCVHGGISPSLHDIELFETLPKPKEIYTHSIFSDLLWSDPRSDVDSFQVNQRGCGVYFNEENLRDFLQRNGLCYLFRSHEECYDGYEWNFEDELCLTIFSNSDYCGHGNTGAVIGIPKDLVMTKELFKPLTEEEKIKRRVIFPEWLMSKVTSPQDKLPISFIEASSSQPEVEFFDEVVAITVH</sequence>
<keyword evidence="11" id="KW-1185">Reference proteome</keyword>
<accession>A0A1J4KZT9</accession>
<evidence type="ECO:0000256" key="3">
    <source>
        <dbReference type="ARBA" id="ARBA00022801"/>
    </source>
</evidence>
<evidence type="ECO:0000256" key="7">
    <source>
        <dbReference type="ARBA" id="ARBA00048336"/>
    </source>
</evidence>
<dbReference type="GO" id="GO:0005737">
    <property type="term" value="C:cytoplasm"/>
    <property type="evidence" value="ECO:0007669"/>
    <property type="project" value="TreeGrafter"/>
</dbReference>
<gene>
    <name evidence="10" type="primary">sds21</name>
    <name evidence="10" type="ORF">TRFO_41588</name>
</gene>
<dbReference type="PRINTS" id="PR00114">
    <property type="entry name" value="STPHPHTASE"/>
</dbReference>
<comment type="similarity">
    <text evidence="8">Belongs to the PPP phosphatase family.</text>
</comment>
<dbReference type="VEuPathDB" id="TrichDB:TRFO_41588"/>
<dbReference type="RefSeq" id="XP_068369899.1">
    <property type="nucleotide sequence ID" value="XM_068513865.1"/>
</dbReference>
<dbReference type="EMBL" id="MLAK01000074">
    <property type="protein sequence ID" value="OHT16763.1"/>
    <property type="molecule type" value="Genomic_DNA"/>
</dbReference>
<organism evidence="10 11">
    <name type="scientific">Tritrichomonas foetus</name>
    <dbReference type="NCBI Taxonomy" id="1144522"/>
    <lineage>
        <taxon>Eukaryota</taxon>
        <taxon>Metamonada</taxon>
        <taxon>Parabasalia</taxon>
        <taxon>Tritrichomonadida</taxon>
        <taxon>Tritrichomonadidae</taxon>
        <taxon>Tritrichomonas</taxon>
    </lineage>
</organism>
<dbReference type="GO" id="GO:0004722">
    <property type="term" value="F:protein serine/threonine phosphatase activity"/>
    <property type="evidence" value="ECO:0007669"/>
    <property type="project" value="UniProtKB-EC"/>
</dbReference>
<evidence type="ECO:0000256" key="6">
    <source>
        <dbReference type="ARBA" id="ARBA00047761"/>
    </source>
</evidence>
<dbReference type="OrthoDB" id="10264047at2759"/>
<evidence type="ECO:0000259" key="9">
    <source>
        <dbReference type="PROSITE" id="PS00125"/>
    </source>
</evidence>
<evidence type="ECO:0000256" key="1">
    <source>
        <dbReference type="ARBA" id="ARBA00001936"/>
    </source>
</evidence>
<dbReference type="SMART" id="SM00156">
    <property type="entry name" value="PP2Ac"/>
    <property type="match status" value="1"/>
</dbReference>
<dbReference type="PANTHER" id="PTHR11668">
    <property type="entry name" value="SERINE/THREONINE PROTEIN PHOSPHATASE"/>
    <property type="match status" value="1"/>
</dbReference>
<keyword evidence="4" id="KW-0904">Protein phosphatase</keyword>
<comment type="caution">
    <text evidence="10">The sequence shown here is derived from an EMBL/GenBank/DDBJ whole genome shotgun (WGS) entry which is preliminary data.</text>
</comment>
<keyword evidence="3 8" id="KW-0378">Hydrolase</keyword>
<keyword evidence="2" id="KW-0479">Metal-binding</keyword>
<dbReference type="InterPro" id="IPR004843">
    <property type="entry name" value="Calcineurin-like_PHP"/>
</dbReference>
<dbReference type="PANTHER" id="PTHR11668:SF300">
    <property type="entry name" value="SERINE_THREONINE-PROTEIN PHOSPHATASE"/>
    <property type="match status" value="1"/>
</dbReference>
<dbReference type="GeneID" id="94848569"/>
<dbReference type="FunFam" id="3.60.21.10:FF:000069">
    <property type="entry name" value="Serine/threonine-protein phosphatase"/>
    <property type="match status" value="1"/>
</dbReference>
<dbReference type="Gene3D" id="3.60.21.10">
    <property type="match status" value="1"/>
</dbReference>
<dbReference type="Pfam" id="PF00149">
    <property type="entry name" value="Metallophos"/>
    <property type="match status" value="1"/>
</dbReference>
<comment type="catalytic activity">
    <reaction evidence="7 8">
        <text>O-phospho-L-threonyl-[protein] + H2O = L-threonyl-[protein] + phosphate</text>
        <dbReference type="Rhea" id="RHEA:47004"/>
        <dbReference type="Rhea" id="RHEA-COMP:11060"/>
        <dbReference type="Rhea" id="RHEA-COMP:11605"/>
        <dbReference type="ChEBI" id="CHEBI:15377"/>
        <dbReference type="ChEBI" id="CHEBI:30013"/>
        <dbReference type="ChEBI" id="CHEBI:43474"/>
        <dbReference type="ChEBI" id="CHEBI:61977"/>
        <dbReference type="EC" id="3.1.3.16"/>
    </reaction>
</comment>